<reference evidence="1 2" key="1">
    <citation type="submission" date="2020-01" db="EMBL/GenBank/DDBJ databases">
        <authorList>
            <person name="Lee S.D."/>
        </authorList>
    </citation>
    <scope>NUCLEOTIDE SEQUENCE [LARGE SCALE GENOMIC DNA]</scope>
    <source>
        <strain evidence="1 2">SAP-35</strain>
    </source>
</reference>
<comment type="caution">
    <text evidence="1">The sequence shown here is derived from an EMBL/GenBank/DDBJ whole genome shotgun (WGS) entry which is preliminary data.</text>
</comment>
<evidence type="ECO:0000313" key="1">
    <source>
        <dbReference type="EMBL" id="NGZ88606.1"/>
    </source>
</evidence>
<name>A0ABX0FVY8_9BURK</name>
<dbReference type="EMBL" id="JAADJT010000028">
    <property type="protein sequence ID" value="NGZ88606.1"/>
    <property type="molecule type" value="Genomic_DNA"/>
</dbReference>
<dbReference type="RefSeq" id="WP_166108721.1">
    <property type="nucleotide sequence ID" value="NZ_JAADJT010000028.1"/>
</dbReference>
<protein>
    <submittedName>
        <fullName evidence="1">Uncharacterized protein</fullName>
    </submittedName>
</protein>
<organism evidence="1 2">
    <name type="scientific">Duganella aceris</name>
    <dbReference type="NCBI Taxonomy" id="2703883"/>
    <lineage>
        <taxon>Bacteria</taxon>
        <taxon>Pseudomonadati</taxon>
        <taxon>Pseudomonadota</taxon>
        <taxon>Betaproteobacteria</taxon>
        <taxon>Burkholderiales</taxon>
        <taxon>Oxalobacteraceae</taxon>
        <taxon>Telluria group</taxon>
        <taxon>Duganella</taxon>
    </lineage>
</organism>
<accession>A0ABX0FVY8</accession>
<sequence length="313" mass="36779">MNTSDFWKNFRLGEELHIAGSFIYNGLRRFHELELFDNSDELFEFLYNLSVGIERLLKIAIVLHEHSEVGDQETLEKSLITHNHLDLLERVRNHVEIKFGKPHNDLLQLLGTFYKTLRYDRFSLNSVYEGHKEVSAILSFLNKHLQVEISKKNLPFATLNEDRYRAFIRRTVLAISQTMYTVIDEQARSLGLYTYELRYGSKAESVFLRKVNISDEDVLWKELLIFFMNSDPKTGYFKFLKGIEPLKFDPGLIRDYLDCFKSDASKAEVMDELEHHYGEMDKSDRKQRFEIIGFIGAQGVYFDDEGDIEEDNQ</sequence>
<keyword evidence="2" id="KW-1185">Reference proteome</keyword>
<evidence type="ECO:0000313" key="2">
    <source>
        <dbReference type="Proteomes" id="UP000666369"/>
    </source>
</evidence>
<proteinExistence type="predicted"/>
<reference evidence="2" key="2">
    <citation type="submission" date="2023-07" db="EMBL/GenBank/DDBJ databases">
        <title>Duganella aceri sp. nov., isolated from tree sap.</title>
        <authorList>
            <person name="Kim I.S."/>
        </authorList>
    </citation>
    <scope>NUCLEOTIDE SEQUENCE [LARGE SCALE GENOMIC DNA]</scope>
    <source>
        <strain evidence="2">SAP-35</strain>
    </source>
</reference>
<dbReference type="Proteomes" id="UP000666369">
    <property type="component" value="Unassembled WGS sequence"/>
</dbReference>
<gene>
    <name evidence="1" type="ORF">GW587_30685</name>
</gene>